<dbReference type="CDD" id="cd00038">
    <property type="entry name" value="CAP_ED"/>
    <property type="match status" value="1"/>
</dbReference>
<proteinExistence type="predicted"/>
<evidence type="ECO:0000313" key="3">
    <source>
        <dbReference type="EMBL" id="MBU9713839.1"/>
    </source>
</evidence>
<dbReference type="PROSITE" id="PS00042">
    <property type="entry name" value="HTH_CRP_1"/>
    <property type="match status" value="1"/>
</dbReference>
<dbReference type="Pfam" id="PF13545">
    <property type="entry name" value="HTH_Crp_2"/>
    <property type="match status" value="1"/>
</dbReference>
<dbReference type="RefSeq" id="WP_217067991.1">
    <property type="nucleotide sequence ID" value="NZ_JAHQCS010000153.1"/>
</dbReference>
<dbReference type="InterPro" id="IPR000595">
    <property type="entry name" value="cNMP-bd_dom"/>
</dbReference>
<dbReference type="PANTHER" id="PTHR24567">
    <property type="entry name" value="CRP FAMILY TRANSCRIPTIONAL REGULATORY PROTEIN"/>
    <property type="match status" value="1"/>
</dbReference>
<reference evidence="3 4" key="1">
    <citation type="submission" date="2021-06" db="EMBL/GenBank/DDBJ databases">
        <title>Bacillus sp. RD4P76, an endophyte from a halophyte.</title>
        <authorList>
            <person name="Sun J.-Q."/>
        </authorList>
    </citation>
    <scope>NUCLEOTIDE SEQUENCE [LARGE SCALE GENOMIC DNA]</scope>
    <source>
        <strain evidence="3 4">CGMCC 1.15917</strain>
    </source>
</reference>
<dbReference type="Pfam" id="PF00027">
    <property type="entry name" value="cNMP_binding"/>
    <property type="match status" value="1"/>
</dbReference>
<sequence>MIKTSTINDATANANCIFDNIPKKTKAKVLTYGTEITAQKGNIIFFEGDSPDHLYFIKEGKIRLTKLSEDGKVFFLQTKKSQDLLGELNLFNGFTHRFDAEVVQDCKLLRFDRKEIENLLAKDTDLAACLLKILSIENQTLLHQFRDLIFCGKQGAVFAMLIRLSNEYGKKISTGILINRKVTNQELANFVGATRESINRILKRLIRQKIISVNTKYITIHDIDFLKEHLRCAHCPFEECTI</sequence>
<dbReference type="InterPro" id="IPR018335">
    <property type="entry name" value="Tscrpt_reg_HTH_Crp-type_CS"/>
</dbReference>
<dbReference type="PROSITE" id="PS50042">
    <property type="entry name" value="CNMP_BINDING_3"/>
    <property type="match status" value="1"/>
</dbReference>
<dbReference type="Proteomes" id="UP000784880">
    <property type="component" value="Unassembled WGS sequence"/>
</dbReference>
<evidence type="ECO:0000259" key="2">
    <source>
        <dbReference type="PROSITE" id="PS51063"/>
    </source>
</evidence>
<dbReference type="InterPro" id="IPR050397">
    <property type="entry name" value="Env_Response_Regulators"/>
</dbReference>
<comment type="caution">
    <text evidence="3">The sequence shown here is derived from an EMBL/GenBank/DDBJ whole genome shotgun (WGS) entry which is preliminary data.</text>
</comment>
<feature type="domain" description="Cyclic nucleotide-binding" evidence="1">
    <location>
        <begin position="17"/>
        <end position="126"/>
    </location>
</feature>
<gene>
    <name evidence="3" type="ORF">KS419_19090</name>
</gene>
<dbReference type="EMBL" id="JAHQCS010000153">
    <property type="protein sequence ID" value="MBU9713839.1"/>
    <property type="molecule type" value="Genomic_DNA"/>
</dbReference>
<dbReference type="SMART" id="SM00100">
    <property type="entry name" value="cNMP"/>
    <property type="match status" value="1"/>
</dbReference>
<name>A0ABS6JJH2_9BACI</name>
<keyword evidence="4" id="KW-1185">Reference proteome</keyword>
<feature type="domain" description="HTH crp-type" evidence="2">
    <location>
        <begin position="151"/>
        <end position="224"/>
    </location>
</feature>
<protein>
    <submittedName>
        <fullName evidence="3">Crp/Fnr family transcriptional regulator</fullName>
    </submittedName>
</protein>
<dbReference type="SMART" id="SM00419">
    <property type="entry name" value="HTH_CRP"/>
    <property type="match status" value="1"/>
</dbReference>
<organism evidence="3 4">
    <name type="scientific">Evansella tamaricis</name>
    <dbReference type="NCBI Taxonomy" id="2069301"/>
    <lineage>
        <taxon>Bacteria</taxon>
        <taxon>Bacillati</taxon>
        <taxon>Bacillota</taxon>
        <taxon>Bacilli</taxon>
        <taxon>Bacillales</taxon>
        <taxon>Bacillaceae</taxon>
        <taxon>Evansella</taxon>
    </lineage>
</organism>
<dbReference type="CDD" id="cd00092">
    <property type="entry name" value="HTH_CRP"/>
    <property type="match status" value="1"/>
</dbReference>
<dbReference type="PANTHER" id="PTHR24567:SF74">
    <property type="entry name" value="HTH-TYPE TRANSCRIPTIONAL REGULATOR ARCR"/>
    <property type="match status" value="1"/>
</dbReference>
<dbReference type="InterPro" id="IPR012318">
    <property type="entry name" value="HTH_CRP"/>
</dbReference>
<evidence type="ECO:0000313" key="4">
    <source>
        <dbReference type="Proteomes" id="UP000784880"/>
    </source>
</evidence>
<evidence type="ECO:0000259" key="1">
    <source>
        <dbReference type="PROSITE" id="PS50042"/>
    </source>
</evidence>
<accession>A0ABS6JJH2</accession>
<dbReference type="PROSITE" id="PS51063">
    <property type="entry name" value="HTH_CRP_2"/>
    <property type="match status" value="1"/>
</dbReference>